<sequence length="561" mass="65755">MTSKIGLIITKFNSDTPIKTNNSDTRTRIFPFSKFFKMTLPYLIDDCVYNILQYLQNDGSTLFNCLLVNRFWCKTTIPILYANPFATGYRKKHKLISTIILLFNKEEILQLKNQLGTNQIKKFNIDDEHKPLFEYLKYLEDYNYYKISSFMTRFIFCNITLSISSSLKECKFNISPIFHQKILCQSRNIKQLDISLDLFNSEAFKNFNVQNFISNLTKLKSLTLSLSLGDTNNNEIEQEFLGSITNNNFNNLNLRKLIIDLTSKKLVGQKINTCEKIYKIIQGQNKLKIFQIRNCCYSLLNNILLSLEFQKHSLVHIEIVKSDFINVNLKSFNNLYNLEYLIFESCEGILLSQCEILKFASFKLKELSFIRNRWNDDVTSLMIKYLGESLQKLLIENPTIQLIENISMYCPNLIFLEIRIYLYIDLSMLSFLKNLRIRILNIKISCNIDKIFFINLANNVPNNISKISFSIYFCDFRLSKLKEFLENCHNSFEIINLNHIIESQLLEIVLNYIERSNNSLKILGMMKLNEKLNDKELKLLNQIEAKGVKIVEFNSIAMFSI</sequence>
<gene>
    <name evidence="1" type="ORF">RhiirA1_452158</name>
</gene>
<organism evidence="1 2">
    <name type="scientific">Rhizophagus irregularis</name>
    <dbReference type="NCBI Taxonomy" id="588596"/>
    <lineage>
        <taxon>Eukaryota</taxon>
        <taxon>Fungi</taxon>
        <taxon>Fungi incertae sedis</taxon>
        <taxon>Mucoromycota</taxon>
        <taxon>Glomeromycotina</taxon>
        <taxon>Glomeromycetes</taxon>
        <taxon>Glomerales</taxon>
        <taxon>Glomeraceae</taxon>
        <taxon>Rhizophagus</taxon>
    </lineage>
</organism>
<evidence type="ECO:0000313" key="2">
    <source>
        <dbReference type="Proteomes" id="UP000232688"/>
    </source>
</evidence>
<dbReference type="VEuPathDB" id="FungiDB:RhiirA1_452158"/>
<evidence type="ECO:0008006" key="3">
    <source>
        <dbReference type="Google" id="ProtNLM"/>
    </source>
</evidence>
<reference evidence="1 2" key="1">
    <citation type="submission" date="2017-10" db="EMBL/GenBank/DDBJ databases">
        <title>Extensive intraspecific genome diversity in a model arbuscular mycorrhizal fungus.</title>
        <authorList>
            <person name="Chen E.C.H."/>
            <person name="Morin E."/>
            <person name="Baudet D."/>
            <person name="Noel J."/>
            <person name="Ndikumana S."/>
            <person name="Charron P."/>
            <person name="St-Onge C."/>
            <person name="Giorgi J."/>
            <person name="Grigoriev I.V."/>
            <person name="Roux C."/>
            <person name="Martin F.M."/>
            <person name="Corradi N."/>
        </authorList>
    </citation>
    <scope>NUCLEOTIDE SEQUENCE [LARGE SCALE GENOMIC DNA]</scope>
    <source>
        <strain evidence="1 2">A1</strain>
    </source>
</reference>
<dbReference type="AlphaFoldDB" id="A0A2N0SAK5"/>
<dbReference type="VEuPathDB" id="FungiDB:FUN_019855"/>
<accession>A0A2N0SAK5</accession>
<proteinExistence type="predicted"/>
<evidence type="ECO:0000313" key="1">
    <source>
        <dbReference type="EMBL" id="PKC72587.1"/>
    </source>
</evidence>
<protein>
    <recommendedName>
        <fullName evidence="3">F-box domain-containing protein</fullName>
    </recommendedName>
</protein>
<comment type="caution">
    <text evidence="1">The sequence shown here is derived from an EMBL/GenBank/DDBJ whole genome shotgun (WGS) entry which is preliminary data.</text>
</comment>
<reference evidence="1 2" key="2">
    <citation type="submission" date="2017-10" db="EMBL/GenBank/DDBJ databases">
        <title>Genome analyses suggest a sexual origin of heterokaryosis in a supposedly ancient asexual fungus.</title>
        <authorList>
            <person name="Corradi N."/>
            <person name="Sedzielewska K."/>
            <person name="Noel J."/>
            <person name="Charron P."/>
            <person name="Farinelli L."/>
            <person name="Marton T."/>
            <person name="Kruger M."/>
            <person name="Pelin A."/>
            <person name="Brachmann A."/>
            <person name="Corradi N."/>
        </authorList>
    </citation>
    <scope>NUCLEOTIDE SEQUENCE [LARGE SCALE GENOMIC DNA]</scope>
    <source>
        <strain evidence="1 2">A1</strain>
    </source>
</reference>
<name>A0A2N0SAK5_9GLOM</name>
<dbReference type="EMBL" id="LLXH01000119">
    <property type="protein sequence ID" value="PKC72587.1"/>
    <property type="molecule type" value="Genomic_DNA"/>
</dbReference>
<dbReference type="Proteomes" id="UP000232688">
    <property type="component" value="Unassembled WGS sequence"/>
</dbReference>